<feature type="domain" description="FAS1" evidence="3">
    <location>
        <begin position="39"/>
        <end position="184"/>
    </location>
</feature>
<gene>
    <name evidence="4" type="ORF">SOCG_03517</name>
</gene>
<dbReference type="OMA" id="GEMWILN"/>
<dbReference type="Pfam" id="PF02469">
    <property type="entry name" value="Fasciclin"/>
    <property type="match status" value="1"/>
</dbReference>
<dbReference type="InterPro" id="IPR040200">
    <property type="entry name" value="Mug57-like"/>
</dbReference>
<dbReference type="VEuPathDB" id="FungiDB:SOCG_03517"/>
<dbReference type="PROSITE" id="PS50213">
    <property type="entry name" value="FAS1"/>
    <property type="match status" value="1"/>
</dbReference>
<organism evidence="4 5">
    <name type="scientific">Schizosaccharomyces octosporus (strain yFS286)</name>
    <name type="common">Fission yeast</name>
    <name type="synonym">Octosporomyces octosporus</name>
    <dbReference type="NCBI Taxonomy" id="483514"/>
    <lineage>
        <taxon>Eukaryota</taxon>
        <taxon>Fungi</taxon>
        <taxon>Dikarya</taxon>
        <taxon>Ascomycota</taxon>
        <taxon>Taphrinomycotina</taxon>
        <taxon>Schizosaccharomycetes</taxon>
        <taxon>Schizosaccharomycetales</taxon>
        <taxon>Schizosaccharomycetaceae</taxon>
        <taxon>Schizosaccharomyces</taxon>
    </lineage>
</organism>
<evidence type="ECO:0000259" key="3">
    <source>
        <dbReference type="PROSITE" id="PS50213"/>
    </source>
</evidence>
<dbReference type="AlphaFoldDB" id="S9PYY6"/>
<dbReference type="GeneID" id="25032489"/>
<evidence type="ECO:0000256" key="1">
    <source>
        <dbReference type="ARBA" id="ARBA00022729"/>
    </source>
</evidence>
<feature type="transmembrane region" description="Helical" evidence="2">
    <location>
        <begin position="7"/>
        <end position="27"/>
    </location>
</feature>
<dbReference type="SUPFAM" id="SSF82153">
    <property type="entry name" value="FAS1 domain"/>
    <property type="match status" value="1"/>
</dbReference>
<dbReference type="InterPro" id="IPR000782">
    <property type="entry name" value="FAS1_domain"/>
</dbReference>
<keyword evidence="5" id="KW-1185">Reference proteome</keyword>
<dbReference type="Gene3D" id="2.30.180.10">
    <property type="entry name" value="FAS1 domain"/>
    <property type="match status" value="1"/>
</dbReference>
<proteinExistence type="predicted"/>
<name>S9PYY6_SCHOY</name>
<evidence type="ECO:0000256" key="2">
    <source>
        <dbReference type="SAM" id="Phobius"/>
    </source>
</evidence>
<keyword evidence="2" id="KW-1133">Transmembrane helix</keyword>
<dbReference type="PANTHER" id="PTHR28156:SF1">
    <property type="entry name" value="FAS1 DOMAIN-CONTAINING PROTEIN YDR262W"/>
    <property type="match status" value="1"/>
</dbReference>
<keyword evidence="2" id="KW-0472">Membrane</keyword>
<dbReference type="HOGENOM" id="CLU_1428769_0_0_1"/>
<keyword evidence="1" id="KW-0732">Signal</keyword>
<protein>
    <submittedName>
        <fullName evidence="4">Meiotically upregulated Mug57</fullName>
    </submittedName>
</protein>
<sequence>MKLLSSYILNVFFFLTTFVHIATAFSFHQKPFQMQATHEPRLFELLAGSRDCNIFSDILMQFPELVERLQSSNENTTLLVPTDLAFQNMKVKPWKLDTLEAKFEMPSEPVHITEDQAQGNLHRFIKSHFISASPSHGNGEYKSLSGSTINVIKQKDNLYLDDSVQVLSIKLASNGEMWILNNTLSAPGVRKQV</sequence>
<accession>S9PYY6</accession>
<keyword evidence="2" id="KW-0812">Transmembrane</keyword>
<dbReference type="RefSeq" id="XP_013017459.1">
    <property type="nucleotide sequence ID" value="XM_013162005.1"/>
</dbReference>
<evidence type="ECO:0000313" key="4">
    <source>
        <dbReference type="EMBL" id="EPX74306.1"/>
    </source>
</evidence>
<dbReference type="EMBL" id="KE503206">
    <property type="protein sequence ID" value="EPX74306.1"/>
    <property type="molecule type" value="Genomic_DNA"/>
</dbReference>
<dbReference type="Proteomes" id="UP000016088">
    <property type="component" value="Unassembled WGS sequence"/>
</dbReference>
<dbReference type="InterPro" id="IPR036378">
    <property type="entry name" value="FAS1_dom_sf"/>
</dbReference>
<reference evidence="4 5" key="1">
    <citation type="journal article" date="2011" name="Science">
        <title>Comparative functional genomics of the fission yeasts.</title>
        <authorList>
            <person name="Rhind N."/>
            <person name="Chen Z."/>
            <person name="Yassour M."/>
            <person name="Thompson D.A."/>
            <person name="Haas B.J."/>
            <person name="Habib N."/>
            <person name="Wapinski I."/>
            <person name="Roy S."/>
            <person name="Lin M.F."/>
            <person name="Heiman D.I."/>
            <person name="Young S.K."/>
            <person name="Furuya K."/>
            <person name="Guo Y."/>
            <person name="Pidoux A."/>
            <person name="Chen H.M."/>
            <person name="Robbertse B."/>
            <person name="Goldberg J.M."/>
            <person name="Aoki K."/>
            <person name="Bayne E.H."/>
            <person name="Berlin A.M."/>
            <person name="Desjardins C.A."/>
            <person name="Dobbs E."/>
            <person name="Dukaj L."/>
            <person name="Fan L."/>
            <person name="FitzGerald M.G."/>
            <person name="French C."/>
            <person name="Gujja S."/>
            <person name="Hansen K."/>
            <person name="Keifenheim D."/>
            <person name="Levin J.Z."/>
            <person name="Mosher R.A."/>
            <person name="Mueller C.A."/>
            <person name="Pfiffner J."/>
            <person name="Priest M."/>
            <person name="Russ C."/>
            <person name="Smialowska A."/>
            <person name="Swoboda P."/>
            <person name="Sykes S.M."/>
            <person name="Vaughn M."/>
            <person name="Vengrova S."/>
            <person name="Yoder R."/>
            <person name="Zeng Q."/>
            <person name="Allshire R."/>
            <person name="Baulcombe D."/>
            <person name="Birren B.W."/>
            <person name="Brown W."/>
            <person name="Ekwall K."/>
            <person name="Kellis M."/>
            <person name="Leatherwood J."/>
            <person name="Levin H."/>
            <person name="Margalit H."/>
            <person name="Martienssen R."/>
            <person name="Nieduszynski C.A."/>
            <person name="Spatafora J.W."/>
            <person name="Friedman N."/>
            <person name="Dalgaard J.Z."/>
            <person name="Baumann P."/>
            <person name="Niki H."/>
            <person name="Regev A."/>
            <person name="Nusbaum C."/>
        </authorList>
    </citation>
    <scope>NUCLEOTIDE SEQUENCE [LARGE SCALE GENOMIC DNA]</scope>
    <source>
        <strain evidence="5">yFS286</strain>
    </source>
</reference>
<dbReference type="PANTHER" id="PTHR28156">
    <property type="entry name" value="FAS1 DOMAIN-CONTAINING PROTEIN YDR262W"/>
    <property type="match status" value="1"/>
</dbReference>
<evidence type="ECO:0000313" key="5">
    <source>
        <dbReference type="Proteomes" id="UP000016088"/>
    </source>
</evidence>